<accession>A0A0E9WPT3</accession>
<dbReference type="EMBL" id="GBXM01016306">
    <property type="protein sequence ID" value="JAH92271.1"/>
    <property type="molecule type" value="Transcribed_RNA"/>
</dbReference>
<dbReference type="AlphaFoldDB" id="A0A0E9WPT3"/>
<name>A0A0E9WPT3_ANGAN</name>
<reference evidence="1" key="2">
    <citation type="journal article" date="2015" name="Fish Shellfish Immunol.">
        <title>Early steps in the European eel (Anguilla anguilla)-Vibrio vulnificus interaction in the gills: Role of the RtxA13 toxin.</title>
        <authorList>
            <person name="Callol A."/>
            <person name="Pajuelo D."/>
            <person name="Ebbesson L."/>
            <person name="Teles M."/>
            <person name="MacKenzie S."/>
            <person name="Amaro C."/>
        </authorList>
    </citation>
    <scope>NUCLEOTIDE SEQUENCE</scope>
</reference>
<organism evidence="1">
    <name type="scientific">Anguilla anguilla</name>
    <name type="common">European freshwater eel</name>
    <name type="synonym">Muraena anguilla</name>
    <dbReference type="NCBI Taxonomy" id="7936"/>
    <lineage>
        <taxon>Eukaryota</taxon>
        <taxon>Metazoa</taxon>
        <taxon>Chordata</taxon>
        <taxon>Craniata</taxon>
        <taxon>Vertebrata</taxon>
        <taxon>Euteleostomi</taxon>
        <taxon>Actinopterygii</taxon>
        <taxon>Neopterygii</taxon>
        <taxon>Teleostei</taxon>
        <taxon>Anguilliformes</taxon>
        <taxon>Anguillidae</taxon>
        <taxon>Anguilla</taxon>
    </lineage>
</organism>
<evidence type="ECO:0000313" key="1">
    <source>
        <dbReference type="EMBL" id="JAH92271.1"/>
    </source>
</evidence>
<proteinExistence type="predicted"/>
<reference evidence="1" key="1">
    <citation type="submission" date="2014-11" db="EMBL/GenBank/DDBJ databases">
        <authorList>
            <person name="Amaro Gonzalez C."/>
        </authorList>
    </citation>
    <scope>NUCLEOTIDE SEQUENCE</scope>
</reference>
<protein>
    <submittedName>
        <fullName evidence="1">Uncharacterized protein</fullName>
    </submittedName>
</protein>
<sequence length="64" mass="6950">MSLDLPEMTTVGIDSLKALPIHSARSLPMRSSNINSISANHTVHEGIVLPACQYIRVNTYSGQI</sequence>